<gene>
    <name evidence="1" type="ORF">EAO74_05545</name>
</gene>
<organism evidence="1">
    <name type="scientific">Streptomyces sp. gb1(2016)</name>
    <dbReference type="NCBI Taxonomy" id="1828321"/>
    <lineage>
        <taxon>Bacteria</taxon>
        <taxon>Bacillati</taxon>
        <taxon>Actinomycetota</taxon>
        <taxon>Actinomycetes</taxon>
        <taxon>Kitasatosporales</taxon>
        <taxon>Streptomycetaceae</taxon>
        <taxon>Streptomyces</taxon>
    </lineage>
</organism>
<reference evidence="1" key="1">
    <citation type="submission" date="2018-10" db="EMBL/GenBank/DDBJ databases">
        <authorList>
            <person name="Hariharan J."/>
            <person name="Choudoir M.J."/>
            <person name="Diebold P."/>
            <person name="Panke-Buisse K."/>
            <person name="Campbell A.N."/>
            <person name="Buckley D.H."/>
        </authorList>
    </citation>
    <scope>NUCLEOTIDE SEQUENCE</scope>
    <source>
        <strain evidence="1">Gb1</strain>
    </source>
</reference>
<protein>
    <recommendedName>
        <fullName evidence="2">PIN domain-containing protein</fullName>
    </recommendedName>
</protein>
<accession>A0A652L9Q3</accession>
<dbReference type="CDD" id="cd18705">
    <property type="entry name" value="PIN_VapC-like"/>
    <property type="match status" value="1"/>
</dbReference>
<comment type="caution">
    <text evidence="1">The sequence shown here is derived from an EMBL/GenBank/DDBJ whole genome shotgun (WGS) entry which is preliminary data.</text>
</comment>
<evidence type="ECO:0008006" key="2">
    <source>
        <dbReference type="Google" id="ProtNLM"/>
    </source>
</evidence>
<sequence length="320" mass="34183">MTGGSVRLGVFDTSVLTSDVTAALKRGRPSSILAGMQHKTLRGFIPHYVWAEVPRVLADRKREGGTFDLARAERLWWQEYVPLLHVVDVNGLPMTAAADKLAHEDLSDVGILQLAGILAPVVLLAADRDLIRQGVAAPNWEAVRGVLGRIGKAEAGMQGTTTTLAGAGYGLAGAVRLARAHPVAAGVAVAAAGTYAYLNRSRFSSDAGAKLTRFGTEAFKILGEPFVQHEVHGRDWAQAQRGAAGDDVLSRVARLLAGAPEPMTRTDILTALPAAVQEPHRQQMDGLGRLLHRFPAFHQAAPGRWQLGRANMQVTAPPWA</sequence>
<name>A0A652L9Q3_9ACTN</name>
<proteinExistence type="predicted"/>
<dbReference type="EMBL" id="RDBM01000021">
    <property type="protein sequence ID" value="TXS32802.1"/>
    <property type="molecule type" value="Genomic_DNA"/>
</dbReference>
<dbReference type="AlphaFoldDB" id="A0A652L9Q3"/>
<evidence type="ECO:0000313" key="1">
    <source>
        <dbReference type="EMBL" id="TXS32802.1"/>
    </source>
</evidence>